<organism evidence="1 2">
    <name type="scientific">Temnothorax longispinosus</name>
    <dbReference type="NCBI Taxonomy" id="300112"/>
    <lineage>
        <taxon>Eukaryota</taxon>
        <taxon>Metazoa</taxon>
        <taxon>Ecdysozoa</taxon>
        <taxon>Arthropoda</taxon>
        <taxon>Hexapoda</taxon>
        <taxon>Insecta</taxon>
        <taxon>Pterygota</taxon>
        <taxon>Neoptera</taxon>
        <taxon>Endopterygota</taxon>
        <taxon>Hymenoptera</taxon>
        <taxon>Apocrita</taxon>
        <taxon>Aculeata</taxon>
        <taxon>Formicoidea</taxon>
        <taxon>Formicidae</taxon>
        <taxon>Myrmicinae</taxon>
        <taxon>Temnothorax</taxon>
    </lineage>
</organism>
<accession>A0A4S2JPL3</accession>
<feature type="non-terminal residue" evidence="1">
    <location>
        <position position="1"/>
    </location>
</feature>
<comment type="caution">
    <text evidence="1">The sequence shown here is derived from an EMBL/GenBank/DDBJ whole genome shotgun (WGS) entry which is preliminary data.</text>
</comment>
<sequence length="96" mass="10981">SLGAILLKAFPPQPHIPVRRQMDNRVGSCKWHLKIAHGYERDSRVVPTLRGDLAQPSAQMRRGLRGQPELQILHLIIFRHKDLLTLIAYTNIKPSE</sequence>
<reference evidence="1 2" key="1">
    <citation type="journal article" date="2019" name="Philos. Trans. R. Soc. Lond., B, Biol. Sci.">
        <title>Ant behaviour and brain gene expression of defending hosts depend on the ecological success of the intruding social parasite.</title>
        <authorList>
            <person name="Kaur R."/>
            <person name="Stoldt M."/>
            <person name="Jongepier E."/>
            <person name="Feldmeyer B."/>
            <person name="Menzel F."/>
            <person name="Bornberg-Bauer E."/>
            <person name="Foitzik S."/>
        </authorList>
    </citation>
    <scope>NUCLEOTIDE SEQUENCE [LARGE SCALE GENOMIC DNA]</scope>
    <source>
        <tissue evidence="1">Whole body</tissue>
    </source>
</reference>
<evidence type="ECO:0000313" key="2">
    <source>
        <dbReference type="Proteomes" id="UP000310200"/>
    </source>
</evidence>
<proteinExistence type="predicted"/>
<dbReference type="AlphaFoldDB" id="A0A4S2JPL3"/>
<gene>
    <name evidence="1" type="ORF">DBV15_10647</name>
</gene>
<name>A0A4S2JPL3_9HYME</name>
<dbReference type="EMBL" id="QBLH01003549">
    <property type="protein sequence ID" value="TGZ37436.1"/>
    <property type="molecule type" value="Genomic_DNA"/>
</dbReference>
<keyword evidence="2" id="KW-1185">Reference proteome</keyword>
<evidence type="ECO:0000313" key="1">
    <source>
        <dbReference type="EMBL" id="TGZ37436.1"/>
    </source>
</evidence>
<dbReference type="Proteomes" id="UP000310200">
    <property type="component" value="Unassembled WGS sequence"/>
</dbReference>
<protein>
    <submittedName>
        <fullName evidence="1">Uncharacterized protein</fullName>
    </submittedName>
</protein>